<evidence type="ECO:0000256" key="6">
    <source>
        <dbReference type="SAM" id="Phobius"/>
    </source>
</evidence>
<accession>A0A8S5SFT0</accession>
<proteinExistence type="predicted"/>
<dbReference type="InterPro" id="IPR045035">
    <property type="entry name" value="YSL-like"/>
</dbReference>
<dbReference type="GO" id="GO:0016020">
    <property type="term" value="C:membrane"/>
    <property type="evidence" value="ECO:0007669"/>
    <property type="project" value="UniProtKB-SubCell"/>
</dbReference>
<evidence type="ECO:0000313" key="7">
    <source>
        <dbReference type="EMBL" id="DAF49495.1"/>
    </source>
</evidence>
<evidence type="ECO:0000256" key="5">
    <source>
        <dbReference type="ARBA" id="ARBA00023136"/>
    </source>
</evidence>
<evidence type="ECO:0000256" key="3">
    <source>
        <dbReference type="ARBA" id="ARBA00022692"/>
    </source>
</evidence>
<evidence type="ECO:0000256" key="4">
    <source>
        <dbReference type="ARBA" id="ARBA00022989"/>
    </source>
</evidence>
<reference evidence="7" key="1">
    <citation type="journal article" date="2021" name="Proc. Natl. Acad. Sci. U.S.A.">
        <title>A Catalog of Tens of Thousands of Viruses from Human Metagenomes Reveals Hidden Associations with Chronic Diseases.</title>
        <authorList>
            <person name="Tisza M.J."/>
            <person name="Buck C.B."/>
        </authorList>
    </citation>
    <scope>NUCLEOTIDE SEQUENCE</scope>
    <source>
        <strain evidence="7">Ct9mC1</strain>
    </source>
</reference>
<keyword evidence="3 6" id="KW-0812">Transmembrane</keyword>
<feature type="transmembrane region" description="Helical" evidence="6">
    <location>
        <begin position="87"/>
        <end position="110"/>
    </location>
</feature>
<keyword evidence="2" id="KW-0813">Transport</keyword>
<name>A0A8S5SFT0_9CAUD</name>
<keyword evidence="5 6" id="KW-0472">Membrane</keyword>
<feature type="non-terminal residue" evidence="7">
    <location>
        <position position="114"/>
    </location>
</feature>
<dbReference type="Pfam" id="PF03169">
    <property type="entry name" value="OPT"/>
    <property type="match status" value="1"/>
</dbReference>
<dbReference type="GO" id="GO:0035673">
    <property type="term" value="F:oligopeptide transmembrane transporter activity"/>
    <property type="evidence" value="ECO:0007669"/>
    <property type="project" value="InterPro"/>
</dbReference>
<evidence type="ECO:0000256" key="1">
    <source>
        <dbReference type="ARBA" id="ARBA00004141"/>
    </source>
</evidence>
<protein>
    <submittedName>
        <fullName evidence="7">Putative membrane protein</fullName>
    </submittedName>
</protein>
<dbReference type="PANTHER" id="PTHR31645">
    <property type="entry name" value="OLIGOPEPTIDE TRANSPORTER YGL114W-RELATED"/>
    <property type="match status" value="1"/>
</dbReference>
<evidence type="ECO:0000256" key="2">
    <source>
        <dbReference type="ARBA" id="ARBA00022448"/>
    </source>
</evidence>
<feature type="transmembrane region" description="Helical" evidence="6">
    <location>
        <begin position="20"/>
        <end position="42"/>
    </location>
</feature>
<dbReference type="InterPro" id="IPR004813">
    <property type="entry name" value="OPT"/>
</dbReference>
<sequence>MEENNSFKPYVSADKVLPEFTPSSIIIGVLLAIVFGAANAYLGLRVGMTVSASIPAAVIGMGVYKLIGRFSTKKDDTILESNMVQTIGSAGESLAAGAIFTMPALFLWAAEGKA</sequence>
<dbReference type="EMBL" id="BK032583">
    <property type="protein sequence ID" value="DAF49495.1"/>
    <property type="molecule type" value="Genomic_DNA"/>
</dbReference>
<feature type="transmembrane region" description="Helical" evidence="6">
    <location>
        <begin position="49"/>
        <end position="67"/>
    </location>
</feature>
<comment type="subcellular location">
    <subcellularLocation>
        <location evidence="1">Membrane</location>
        <topology evidence="1">Multi-pass membrane protein</topology>
    </subcellularLocation>
</comment>
<keyword evidence="4 6" id="KW-1133">Transmembrane helix</keyword>
<dbReference type="PANTHER" id="PTHR31645:SF0">
    <property type="entry name" value="OLIGOPEPTIDE TRANSPORTER YGL114W-RELATED"/>
    <property type="match status" value="1"/>
</dbReference>
<organism evidence="7">
    <name type="scientific">Siphoviridae sp. ct9mC1</name>
    <dbReference type="NCBI Taxonomy" id="2827794"/>
    <lineage>
        <taxon>Viruses</taxon>
        <taxon>Duplodnaviria</taxon>
        <taxon>Heunggongvirae</taxon>
        <taxon>Uroviricota</taxon>
        <taxon>Caudoviricetes</taxon>
    </lineage>
</organism>